<accession>A0A255YYG1</accession>
<dbReference type="InterPro" id="IPR009057">
    <property type="entry name" value="Homeodomain-like_sf"/>
</dbReference>
<evidence type="ECO:0000256" key="2">
    <source>
        <dbReference type="ARBA" id="ARBA00023125"/>
    </source>
</evidence>
<keyword evidence="1" id="KW-0805">Transcription regulation</keyword>
<evidence type="ECO:0000313" key="7">
    <source>
        <dbReference type="Proteomes" id="UP000216998"/>
    </source>
</evidence>
<evidence type="ECO:0000256" key="4">
    <source>
        <dbReference type="PROSITE-ProRule" id="PRU00335"/>
    </source>
</evidence>
<dbReference type="OrthoDB" id="9808189at2"/>
<evidence type="ECO:0000256" key="3">
    <source>
        <dbReference type="ARBA" id="ARBA00023163"/>
    </source>
</evidence>
<comment type="caution">
    <text evidence="6">The sequence shown here is derived from an EMBL/GenBank/DDBJ whole genome shotgun (WGS) entry which is preliminary data.</text>
</comment>
<reference evidence="6 7" key="1">
    <citation type="submission" date="2017-07" db="EMBL/GenBank/DDBJ databases">
        <title>Niveispirillum cyanobacteriorum sp. nov., isolated from cyanobacterial aggregates in a eutrophic lake.</title>
        <authorList>
            <person name="Cai H."/>
        </authorList>
    </citation>
    <scope>NUCLEOTIDE SEQUENCE [LARGE SCALE GENOMIC DNA]</scope>
    <source>
        <strain evidence="7">TH1-14</strain>
    </source>
</reference>
<dbReference type="PRINTS" id="PR00455">
    <property type="entry name" value="HTHTETR"/>
</dbReference>
<dbReference type="InterPro" id="IPR041490">
    <property type="entry name" value="KstR2_TetR_C"/>
</dbReference>
<dbReference type="Proteomes" id="UP000216998">
    <property type="component" value="Unassembled WGS sequence"/>
</dbReference>
<dbReference type="PROSITE" id="PS50977">
    <property type="entry name" value="HTH_TETR_2"/>
    <property type="match status" value="1"/>
</dbReference>
<dbReference type="GO" id="GO:0000976">
    <property type="term" value="F:transcription cis-regulatory region binding"/>
    <property type="evidence" value="ECO:0007669"/>
    <property type="project" value="TreeGrafter"/>
</dbReference>
<dbReference type="AlphaFoldDB" id="A0A255YYG1"/>
<evidence type="ECO:0000256" key="1">
    <source>
        <dbReference type="ARBA" id="ARBA00023015"/>
    </source>
</evidence>
<dbReference type="SUPFAM" id="SSF48498">
    <property type="entry name" value="Tetracyclin repressor-like, C-terminal domain"/>
    <property type="match status" value="1"/>
</dbReference>
<dbReference type="EMBL" id="NOXU01000029">
    <property type="protein sequence ID" value="OYQ34283.1"/>
    <property type="molecule type" value="Genomic_DNA"/>
</dbReference>
<dbReference type="SUPFAM" id="SSF46689">
    <property type="entry name" value="Homeodomain-like"/>
    <property type="match status" value="1"/>
</dbReference>
<dbReference type="PANTHER" id="PTHR30055">
    <property type="entry name" value="HTH-TYPE TRANSCRIPTIONAL REGULATOR RUTR"/>
    <property type="match status" value="1"/>
</dbReference>
<dbReference type="InterPro" id="IPR050109">
    <property type="entry name" value="HTH-type_TetR-like_transc_reg"/>
</dbReference>
<dbReference type="Gene3D" id="1.10.10.60">
    <property type="entry name" value="Homeodomain-like"/>
    <property type="match status" value="1"/>
</dbReference>
<organism evidence="6 7">
    <name type="scientific">Niveispirillum lacus</name>
    <dbReference type="NCBI Taxonomy" id="1981099"/>
    <lineage>
        <taxon>Bacteria</taxon>
        <taxon>Pseudomonadati</taxon>
        <taxon>Pseudomonadota</taxon>
        <taxon>Alphaproteobacteria</taxon>
        <taxon>Rhodospirillales</taxon>
        <taxon>Azospirillaceae</taxon>
        <taxon>Niveispirillum</taxon>
    </lineage>
</organism>
<evidence type="ECO:0000259" key="5">
    <source>
        <dbReference type="PROSITE" id="PS50977"/>
    </source>
</evidence>
<gene>
    <name evidence="6" type="ORF">CHU95_12660</name>
</gene>
<dbReference type="PANTHER" id="PTHR30055:SF240">
    <property type="entry name" value="HTH-TYPE TRANSCRIPTIONAL REGULATOR ACRR"/>
    <property type="match status" value="1"/>
</dbReference>
<sequence length="236" mass="26594">MDSYRMFQQEFDLSMEALCRRILDRHQATIRVRKADTAVANLVRIIDTTLTLANRKGFHSTSLRDLSEQSGLSMGALYSYFDSKDTLLLMILGQVVDAIQQVLIVPDVTTGSVYNRLRALIARHVYLTERMGPWFVFAFMEAKAFSKQGREMAIESELWTEGQLRDVIADGIAAGLFRPQDPTMAAALIKPMLQDWYVKRSKYRRRAIDPDGFVVALGDAVSAMLGCDSKLALKMS</sequence>
<keyword evidence="2 4" id="KW-0238">DNA-binding</keyword>
<dbReference type="InterPro" id="IPR023772">
    <property type="entry name" value="DNA-bd_HTH_TetR-type_CS"/>
</dbReference>
<feature type="DNA-binding region" description="H-T-H motif" evidence="4">
    <location>
        <begin position="62"/>
        <end position="81"/>
    </location>
</feature>
<dbReference type="RefSeq" id="WP_094456692.1">
    <property type="nucleotide sequence ID" value="NZ_NOXU01000029.1"/>
</dbReference>
<dbReference type="InterPro" id="IPR036271">
    <property type="entry name" value="Tet_transcr_reg_TetR-rel_C_sf"/>
</dbReference>
<proteinExistence type="predicted"/>
<feature type="domain" description="HTH tetR-type" evidence="5">
    <location>
        <begin position="39"/>
        <end position="99"/>
    </location>
</feature>
<dbReference type="Pfam" id="PF00440">
    <property type="entry name" value="TetR_N"/>
    <property type="match status" value="1"/>
</dbReference>
<dbReference type="PROSITE" id="PS01081">
    <property type="entry name" value="HTH_TETR_1"/>
    <property type="match status" value="1"/>
</dbReference>
<dbReference type="Pfam" id="PF17932">
    <property type="entry name" value="TetR_C_24"/>
    <property type="match status" value="1"/>
</dbReference>
<dbReference type="Gene3D" id="1.10.357.10">
    <property type="entry name" value="Tetracycline Repressor, domain 2"/>
    <property type="match status" value="1"/>
</dbReference>
<name>A0A255YYG1_9PROT</name>
<evidence type="ECO:0000313" key="6">
    <source>
        <dbReference type="EMBL" id="OYQ34283.1"/>
    </source>
</evidence>
<keyword evidence="7" id="KW-1185">Reference proteome</keyword>
<keyword evidence="3" id="KW-0804">Transcription</keyword>
<dbReference type="InterPro" id="IPR001647">
    <property type="entry name" value="HTH_TetR"/>
</dbReference>
<protein>
    <submittedName>
        <fullName evidence="6">TetR family transcriptional regulator</fullName>
    </submittedName>
</protein>
<dbReference type="GO" id="GO:0003700">
    <property type="term" value="F:DNA-binding transcription factor activity"/>
    <property type="evidence" value="ECO:0007669"/>
    <property type="project" value="TreeGrafter"/>
</dbReference>